<dbReference type="GO" id="GO:0005886">
    <property type="term" value="C:plasma membrane"/>
    <property type="evidence" value="ECO:0007669"/>
    <property type="project" value="UniProtKB-SubCell"/>
</dbReference>
<keyword evidence="6 8" id="KW-0472">Membrane</keyword>
<evidence type="ECO:0000313" key="9">
    <source>
        <dbReference type="EMBL" id="RKN49723.1"/>
    </source>
</evidence>
<keyword evidence="10" id="KW-1185">Reference proteome</keyword>
<dbReference type="SUPFAM" id="SSF103481">
    <property type="entry name" value="Multidrug resistance efflux transporter EmrE"/>
    <property type="match status" value="1"/>
</dbReference>
<dbReference type="Gene3D" id="1.10.3730.20">
    <property type="match status" value="1"/>
</dbReference>
<evidence type="ECO:0000256" key="2">
    <source>
        <dbReference type="ARBA" id="ARBA00022448"/>
    </source>
</evidence>
<keyword evidence="3" id="KW-1003">Cell membrane</keyword>
<dbReference type="PANTHER" id="PTHR30561">
    <property type="entry name" value="SMR FAMILY PROTON-DEPENDENT DRUG EFFLUX TRANSPORTER SUGE"/>
    <property type="match status" value="1"/>
</dbReference>
<keyword evidence="5 8" id="KW-1133">Transmembrane helix</keyword>
<dbReference type="InterPro" id="IPR045324">
    <property type="entry name" value="Small_multidrug_res"/>
</dbReference>
<protein>
    <submittedName>
        <fullName evidence="9">QacE family quaternary ammonium compound efflux SMR transporter</fullName>
    </submittedName>
</protein>
<evidence type="ECO:0000256" key="4">
    <source>
        <dbReference type="ARBA" id="ARBA00022692"/>
    </source>
</evidence>
<dbReference type="RefSeq" id="WP_120783482.1">
    <property type="nucleotide sequence ID" value="NZ_JBHLUP010000008.1"/>
</dbReference>
<feature type="transmembrane region" description="Helical" evidence="8">
    <location>
        <begin position="59"/>
        <end position="79"/>
    </location>
</feature>
<dbReference type="EMBL" id="RBAN01000012">
    <property type="protein sequence ID" value="RKN49723.1"/>
    <property type="molecule type" value="Genomic_DNA"/>
</dbReference>
<keyword evidence="2" id="KW-0813">Transport</keyword>
<name>A0A3A9ZN90_9ACTN</name>
<sequence>MTGWPLLILAGLFEIAWSQSIKPTHHFTRPGPTALCVVLGVSAVYLLSRAMESLPVGTAYAVFTGIGALGAIVLGVVLFGDPVSIGRIAALALILAGVVLARVTTEA</sequence>
<dbReference type="FunFam" id="1.10.3730.20:FF:000001">
    <property type="entry name" value="Quaternary ammonium compound resistance transporter SugE"/>
    <property type="match status" value="1"/>
</dbReference>
<accession>A0A3A9ZN90</accession>
<dbReference type="GO" id="GO:0022857">
    <property type="term" value="F:transmembrane transporter activity"/>
    <property type="evidence" value="ECO:0007669"/>
    <property type="project" value="InterPro"/>
</dbReference>
<evidence type="ECO:0000256" key="3">
    <source>
        <dbReference type="ARBA" id="ARBA00022475"/>
    </source>
</evidence>
<gene>
    <name evidence="9" type="ORF">D7193_32390</name>
</gene>
<feature type="transmembrane region" description="Helical" evidence="8">
    <location>
        <begin position="85"/>
        <end position="103"/>
    </location>
</feature>
<evidence type="ECO:0000256" key="1">
    <source>
        <dbReference type="ARBA" id="ARBA00004651"/>
    </source>
</evidence>
<evidence type="ECO:0000256" key="8">
    <source>
        <dbReference type="SAM" id="Phobius"/>
    </source>
</evidence>
<feature type="transmembrane region" description="Helical" evidence="8">
    <location>
        <begin position="28"/>
        <end position="47"/>
    </location>
</feature>
<dbReference type="Pfam" id="PF00893">
    <property type="entry name" value="Multi_Drug_Res"/>
    <property type="match status" value="1"/>
</dbReference>
<reference evidence="9 10" key="1">
    <citation type="journal article" date="2015" name="Int. J. Syst. Evol. Microbiol.">
        <title>Micromonospora costi sp. nov., isolated from a leaf of Costus speciosus.</title>
        <authorList>
            <person name="Thawai C."/>
        </authorList>
    </citation>
    <scope>NUCLEOTIDE SEQUENCE [LARGE SCALE GENOMIC DNA]</scope>
    <source>
        <strain evidence="9 10">CS1-12</strain>
    </source>
</reference>
<dbReference type="AlphaFoldDB" id="A0A3A9ZN90"/>
<evidence type="ECO:0000313" key="10">
    <source>
        <dbReference type="Proteomes" id="UP000279968"/>
    </source>
</evidence>
<dbReference type="OrthoDB" id="21828at2"/>
<comment type="similarity">
    <text evidence="7">Belongs to the drug/metabolite transporter (DMT) superfamily. Small multidrug resistance (SMR) (TC 2.A.7.1) family.</text>
</comment>
<organism evidence="9 10">
    <name type="scientific">Micromonospora costi</name>
    <dbReference type="NCBI Taxonomy" id="1530042"/>
    <lineage>
        <taxon>Bacteria</taxon>
        <taxon>Bacillati</taxon>
        <taxon>Actinomycetota</taxon>
        <taxon>Actinomycetes</taxon>
        <taxon>Micromonosporales</taxon>
        <taxon>Micromonosporaceae</taxon>
        <taxon>Micromonospora</taxon>
    </lineage>
</organism>
<dbReference type="PANTHER" id="PTHR30561:SF0">
    <property type="entry name" value="GUANIDINIUM EXPORTER"/>
    <property type="match status" value="1"/>
</dbReference>
<evidence type="ECO:0000256" key="6">
    <source>
        <dbReference type="ARBA" id="ARBA00023136"/>
    </source>
</evidence>
<dbReference type="InterPro" id="IPR000390">
    <property type="entry name" value="Small_drug/metabolite_transptr"/>
</dbReference>
<dbReference type="Proteomes" id="UP000279968">
    <property type="component" value="Unassembled WGS sequence"/>
</dbReference>
<dbReference type="InterPro" id="IPR037185">
    <property type="entry name" value="EmrE-like"/>
</dbReference>
<proteinExistence type="inferred from homology"/>
<evidence type="ECO:0000256" key="5">
    <source>
        <dbReference type="ARBA" id="ARBA00022989"/>
    </source>
</evidence>
<evidence type="ECO:0000256" key="7">
    <source>
        <dbReference type="RuleBase" id="RU003942"/>
    </source>
</evidence>
<comment type="subcellular location">
    <subcellularLocation>
        <location evidence="1 7">Cell membrane</location>
        <topology evidence="1 7">Multi-pass membrane protein</topology>
    </subcellularLocation>
</comment>
<keyword evidence="4 7" id="KW-0812">Transmembrane</keyword>
<comment type="caution">
    <text evidence="9">The sequence shown here is derived from an EMBL/GenBank/DDBJ whole genome shotgun (WGS) entry which is preliminary data.</text>
</comment>